<protein>
    <submittedName>
        <fullName evidence="1">Uncharacterized protein</fullName>
    </submittedName>
</protein>
<dbReference type="EMBL" id="JAAIUW010000013">
    <property type="protein sequence ID" value="KAF7801909.1"/>
    <property type="molecule type" value="Genomic_DNA"/>
</dbReference>
<dbReference type="AlphaFoldDB" id="A0A834SEI9"/>
<evidence type="ECO:0000313" key="2">
    <source>
        <dbReference type="Proteomes" id="UP000634136"/>
    </source>
</evidence>
<organism evidence="1 2">
    <name type="scientific">Senna tora</name>
    <dbReference type="NCBI Taxonomy" id="362788"/>
    <lineage>
        <taxon>Eukaryota</taxon>
        <taxon>Viridiplantae</taxon>
        <taxon>Streptophyta</taxon>
        <taxon>Embryophyta</taxon>
        <taxon>Tracheophyta</taxon>
        <taxon>Spermatophyta</taxon>
        <taxon>Magnoliopsida</taxon>
        <taxon>eudicotyledons</taxon>
        <taxon>Gunneridae</taxon>
        <taxon>Pentapetalae</taxon>
        <taxon>rosids</taxon>
        <taxon>fabids</taxon>
        <taxon>Fabales</taxon>
        <taxon>Fabaceae</taxon>
        <taxon>Caesalpinioideae</taxon>
        <taxon>Cassia clade</taxon>
        <taxon>Senna</taxon>
    </lineage>
</organism>
<name>A0A834SEI9_9FABA</name>
<comment type="caution">
    <text evidence="1">The sequence shown here is derived from an EMBL/GenBank/DDBJ whole genome shotgun (WGS) entry which is preliminary data.</text>
</comment>
<accession>A0A834SEI9</accession>
<dbReference type="Proteomes" id="UP000634136">
    <property type="component" value="Unassembled WGS sequence"/>
</dbReference>
<proteinExistence type="predicted"/>
<reference evidence="1" key="1">
    <citation type="submission" date="2020-09" db="EMBL/GenBank/DDBJ databases">
        <title>Genome-Enabled Discovery of Anthraquinone Biosynthesis in Senna tora.</title>
        <authorList>
            <person name="Kang S.-H."/>
            <person name="Pandey R.P."/>
            <person name="Lee C.-M."/>
            <person name="Sim J.-S."/>
            <person name="Jeong J.-T."/>
            <person name="Choi B.-S."/>
            <person name="Jung M."/>
            <person name="Ginzburg D."/>
            <person name="Zhao K."/>
            <person name="Won S.Y."/>
            <person name="Oh T.-J."/>
            <person name="Yu Y."/>
            <person name="Kim N.-H."/>
            <person name="Lee O.R."/>
            <person name="Lee T.-H."/>
            <person name="Bashyal P."/>
            <person name="Kim T.-S."/>
            <person name="Lee W.-H."/>
            <person name="Kawkins C."/>
            <person name="Kim C.-K."/>
            <person name="Kim J.S."/>
            <person name="Ahn B.O."/>
            <person name="Rhee S.Y."/>
            <person name="Sohng J.K."/>
        </authorList>
    </citation>
    <scope>NUCLEOTIDE SEQUENCE</scope>
    <source>
        <tissue evidence="1">Leaf</tissue>
    </source>
</reference>
<keyword evidence="2" id="KW-1185">Reference proteome</keyword>
<sequence length="315" mass="36821">MSILFFKKIHPLDVVEYNPVVFNRIPRYFRTHNTEIVDFEEGVFCIRKVIGRVEDCFILWNLVTHQTVEVGLYVAIIPGIRDQWDFVNFGNQIGIVTWFNNSVTHKTHVIWMCHHVEGLGVVWEEYKRFEKIPSSLRYVAFADDYLLLMAEDLISVDGFDENHSQCLTSLMVKILIGNNISRWFLSPFVNSPMSPIHVQYNESIDISVDQLHEDDLRSLKLRKLNNMDNDDSDWPIGVHGPFHRNPDRYIGFIDGEFVLQYYPGLHQTCNGRGDVLLLLFYGNNRWTQLRALLNLEVTYILANKIFRFSSSLLFV</sequence>
<gene>
    <name evidence="1" type="ORF">G2W53_041020</name>
</gene>
<evidence type="ECO:0000313" key="1">
    <source>
        <dbReference type="EMBL" id="KAF7801909.1"/>
    </source>
</evidence>